<comment type="caution">
    <text evidence="3">The sequence shown here is derived from an EMBL/GenBank/DDBJ whole genome shotgun (WGS) entry which is preliminary data.</text>
</comment>
<evidence type="ECO:0000313" key="4">
    <source>
        <dbReference type="Proteomes" id="UP000305778"/>
    </source>
</evidence>
<dbReference type="AlphaFoldDB" id="A0A4U0S6N7"/>
<evidence type="ECO:0000313" key="3">
    <source>
        <dbReference type="EMBL" id="TKA04774.1"/>
    </source>
</evidence>
<reference evidence="3 4" key="1">
    <citation type="submission" date="2019-04" db="EMBL/GenBank/DDBJ databases">
        <title>Streptomyces oryziradicis sp. nov., a novel actinomycete isolated from rhizosphere soil of rice (Oryza sativa L.).</title>
        <authorList>
            <person name="Li C."/>
        </authorList>
    </citation>
    <scope>NUCLEOTIDE SEQUENCE [LARGE SCALE GENOMIC DNA]</scope>
    <source>
        <strain evidence="3 4">NEAU-C40</strain>
    </source>
</reference>
<feature type="compositionally biased region" description="Basic and acidic residues" evidence="2">
    <location>
        <begin position="1"/>
        <end position="10"/>
    </location>
</feature>
<feature type="region of interest" description="Disordered" evidence="2">
    <location>
        <begin position="1"/>
        <end position="20"/>
    </location>
</feature>
<protein>
    <submittedName>
        <fullName evidence="3">Uncharacterized protein</fullName>
    </submittedName>
</protein>
<dbReference type="RefSeq" id="WP_136728121.1">
    <property type="nucleotide sequence ID" value="NZ_SUMC01000047.1"/>
</dbReference>
<dbReference type="Proteomes" id="UP000305778">
    <property type="component" value="Unassembled WGS sequence"/>
</dbReference>
<keyword evidence="1" id="KW-0175">Coiled coil</keyword>
<feature type="region of interest" description="Disordered" evidence="2">
    <location>
        <begin position="52"/>
        <end position="239"/>
    </location>
</feature>
<dbReference type="EMBL" id="SUMC01000047">
    <property type="protein sequence ID" value="TKA04774.1"/>
    <property type="molecule type" value="Genomic_DNA"/>
</dbReference>
<proteinExistence type="predicted"/>
<accession>A0A4U0S6N7</accession>
<evidence type="ECO:0000256" key="2">
    <source>
        <dbReference type="SAM" id="MobiDB-lite"/>
    </source>
</evidence>
<evidence type="ECO:0000256" key="1">
    <source>
        <dbReference type="SAM" id="Coils"/>
    </source>
</evidence>
<feature type="coiled-coil region" evidence="1">
    <location>
        <begin position="20"/>
        <end position="47"/>
    </location>
</feature>
<sequence>MQTRYKEKLAADLQSNSEDHQLVTARVAELQEQLTVLERDRELLLNLQAAISTKTAPGQPEQDLPGAPLPVHDSEVSSPVADDTPDTKPAAKHGGAAEKPARARRGKPAPSGKQESESGTDSTGKSPTLIDVVDDYLRQQTGPRTAAEVAEGASTPGRPVDAGQARAALEGLVSRSAANRARQGRTVYYETTAGRPATGEEPNRPEVTLPEAAQPADAPPEEGTSPDTEHTPSSEPLSSDRVLAALRELGGAQTARGIAEHLYEAAVDNPTTNRVRTTLTRLVEKALAVKSTQDSKVVYEAKAS</sequence>
<name>A0A4U0S6N7_9ACTN</name>
<organism evidence="3 4">
    <name type="scientific">Actinacidiphila oryziradicis</name>
    <dbReference type="NCBI Taxonomy" id="2571141"/>
    <lineage>
        <taxon>Bacteria</taxon>
        <taxon>Bacillati</taxon>
        <taxon>Actinomycetota</taxon>
        <taxon>Actinomycetes</taxon>
        <taxon>Kitasatosporales</taxon>
        <taxon>Streptomycetaceae</taxon>
        <taxon>Actinacidiphila</taxon>
    </lineage>
</organism>
<keyword evidence="4" id="KW-1185">Reference proteome</keyword>
<feature type="compositionally biased region" description="Polar residues" evidence="2">
    <location>
        <begin position="117"/>
        <end position="126"/>
    </location>
</feature>
<dbReference type="OrthoDB" id="4248306at2"/>
<gene>
    <name evidence="3" type="ORF">FCI23_34520</name>
</gene>